<gene>
    <name evidence="4" type="ORF">H5410_001389</name>
</gene>
<evidence type="ECO:0000256" key="2">
    <source>
        <dbReference type="ARBA" id="ARBA00022737"/>
    </source>
</evidence>
<name>A0A9J6AYW0_SOLCO</name>
<dbReference type="Gene3D" id="3.80.10.10">
    <property type="entry name" value="Ribonuclease Inhibitor"/>
    <property type="match status" value="1"/>
</dbReference>
<evidence type="ECO:0000259" key="3">
    <source>
        <dbReference type="Pfam" id="PF08263"/>
    </source>
</evidence>
<feature type="domain" description="Leucine-rich repeat-containing N-terminal plant-type" evidence="3">
    <location>
        <begin position="28"/>
        <end position="43"/>
    </location>
</feature>
<keyword evidence="5" id="KW-1185">Reference proteome</keyword>
<dbReference type="OrthoDB" id="676979at2759"/>
<keyword evidence="2" id="KW-0677">Repeat</keyword>
<dbReference type="AlphaFoldDB" id="A0A9J6AYW0"/>
<evidence type="ECO:0000313" key="5">
    <source>
        <dbReference type="Proteomes" id="UP000824120"/>
    </source>
</evidence>
<dbReference type="Pfam" id="PF08263">
    <property type="entry name" value="LRRNT_2"/>
    <property type="match status" value="1"/>
</dbReference>
<proteinExistence type="predicted"/>
<dbReference type="EMBL" id="JACXVP010000001">
    <property type="protein sequence ID" value="KAG5629672.1"/>
    <property type="molecule type" value="Genomic_DNA"/>
</dbReference>
<evidence type="ECO:0000256" key="1">
    <source>
        <dbReference type="ARBA" id="ARBA00022614"/>
    </source>
</evidence>
<sequence>MFTITPYDSYCSYKTINQKIESYPKTFTWNTSSNCCSWAGVYCYETTGQMIELALVAANFKVSFIPTVASFNYPLSKGLICLIMISLGRTFHLNLVSFLA</sequence>
<evidence type="ECO:0000313" key="4">
    <source>
        <dbReference type="EMBL" id="KAG5629672.1"/>
    </source>
</evidence>
<dbReference type="InterPro" id="IPR032675">
    <property type="entry name" value="LRR_dom_sf"/>
</dbReference>
<dbReference type="Proteomes" id="UP000824120">
    <property type="component" value="Chromosome 1"/>
</dbReference>
<reference evidence="4 5" key="1">
    <citation type="submission" date="2020-09" db="EMBL/GenBank/DDBJ databases">
        <title>De no assembly of potato wild relative species, Solanum commersonii.</title>
        <authorList>
            <person name="Cho K."/>
        </authorList>
    </citation>
    <scope>NUCLEOTIDE SEQUENCE [LARGE SCALE GENOMIC DNA]</scope>
    <source>
        <strain evidence="4">LZ3.2</strain>
        <tissue evidence="4">Leaf</tissue>
    </source>
</reference>
<accession>A0A9J6AYW0</accession>
<protein>
    <recommendedName>
        <fullName evidence="3">Leucine-rich repeat-containing N-terminal plant-type domain-containing protein</fullName>
    </recommendedName>
</protein>
<keyword evidence="1" id="KW-0433">Leucine-rich repeat</keyword>
<dbReference type="InterPro" id="IPR013210">
    <property type="entry name" value="LRR_N_plant-typ"/>
</dbReference>
<organism evidence="4 5">
    <name type="scientific">Solanum commersonii</name>
    <name type="common">Commerson's wild potato</name>
    <name type="synonym">Commerson's nightshade</name>
    <dbReference type="NCBI Taxonomy" id="4109"/>
    <lineage>
        <taxon>Eukaryota</taxon>
        <taxon>Viridiplantae</taxon>
        <taxon>Streptophyta</taxon>
        <taxon>Embryophyta</taxon>
        <taxon>Tracheophyta</taxon>
        <taxon>Spermatophyta</taxon>
        <taxon>Magnoliopsida</taxon>
        <taxon>eudicotyledons</taxon>
        <taxon>Gunneridae</taxon>
        <taxon>Pentapetalae</taxon>
        <taxon>asterids</taxon>
        <taxon>lamiids</taxon>
        <taxon>Solanales</taxon>
        <taxon>Solanaceae</taxon>
        <taxon>Solanoideae</taxon>
        <taxon>Solaneae</taxon>
        <taxon>Solanum</taxon>
    </lineage>
</organism>
<comment type="caution">
    <text evidence="4">The sequence shown here is derived from an EMBL/GenBank/DDBJ whole genome shotgun (WGS) entry which is preliminary data.</text>
</comment>